<sequence length="266" mass="30869">MQIKRSDIRDMVKLFKLLLGTIGLLFVLFIGMFIYITIHGTDVSNESWSYSINKTIVANSAPDDIESYESTKEEGKELVYYDTVEEAISNKDMLDKSLEIADYVILKQVPAEDDDIYIICAVEIESTTGQGISRYKLKKKNGQYSQPFEFLGIEGSMKKFATYRYDLDDYISQTIIWELVNGIYIKNEDDGIGFFFSWDNKDEVYDLTINSKKPTDIIEYELNGKTYYYFDFLDADFVQQLFDEINFGSFTLQQVSNAIDVKYRKD</sequence>
<organism evidence="2 3">
    <name type="scientific">Butyrivibrio fibrisolvens</name>
    <dbReference type="NCBI Taxonomy" id="831"/>
    <lineage>
        <taxon>Bacteria</taxon>
        <taxon>Bacillati</taxon>
        <taxon>Bacillota</taxon>
        <taxon>Clostridia</taxon>
        <taxon>Lachnospirales</taxon>
        <taxon>Lachnospiraceae</taxon>
        <taxon>Butyrivibrio</taxon>
    </lineage>
</organism>
<gene>
    <name evidence="2" type="ORF">CPT75_08855</name>
</gene>
<feature type="transmembrane region" description="Helical" evidence="1">
    <location>
        <begin position="14"/>
        <end position="36"/>
    </location>
</feature>
<comment type="caution">
    <text evidence="2">The sequence shown here is derived from an EMBL/GenBank/DDBJ whole genome shotgun (WGS) entry which is preliminary data.</text>
</comment>
<keyword evidence="1" id="KW-1133">Transmembrane helix</keyword>
<protein>
    <submittedName>
        <fullName evidence="2">Uncharacterized protein</fullName>
    </submittedName>
</protein>
<keyword evidence="1" id="KW-0472">Membrane</keyword>
<dbReference type="EMBL" id="NXNG01000001">
    <property type="protein sequence ID" value="PWT27204.1"/>
    <property type="molecule type" value="Genomic_DNA"/>
</dbReference>
<accession>A0A317FZM8</accession>
<evidence type="ECO:0000313" key="3">
    <source>
        <dbReference type="Proteomes" id="UP000245488"/>
    </source>
</evidence>
<name>A0A317FZM8_BUTFI</name>
<proteinExistence type="predicted"/>
<keyword evidence="1" id="KW-0812">Transmembrane</keyword>
<reference evidence="2 3" key="1">
    <citation type="submission" date="2017-09" db="EMBL/GenBank/DDBJ databases">
        <title>High-quality draft genome sequence of Butyrivibrio fibrisolvens INBov1, isolated from cow rumen.</title>
        <authorList>
            <person name="Rodriguez Hernaez J."/>
            <person name="Rivarola M."/>
            <person name="Paniego N."/>
            <person name="Cravero S."/>
            <person name="Ceron Cucchi M."/>
            <person name="Martinez M.C."/>
        </authorList>
    </citation>
    <scope>NUCLEOTIDE SEQUENCE [LARGE SCALE GENOMIC DNA]</scope>
    <source>
        <strain evidence="2 3">INBov1</strain>
    </source>
</reference>
<dbReference type="Proteomes" id="UP000245488">
    <property type="component" value="Chromosome"/>
</dbReference>
<evidence type="ECO:0000313" key="2">
    <source>
        <dbReference type="EMBL" id="PWT27204.1"/>
    </source>
</evidence>
<evidence type="ECO:0000256" key="1">
    <source>
        <dbReference type="SAM" id="Phobius"/>
    </source>
</evidence>
<dbReference type="AlphaFoldDB" id="A0A317FZM8"/>
<keyword evidence="3" id="KW-1185">Reference proteome</keyword>